<dbReference type="GO" id="GO:0003848">
    <property type="term" value="F:2-amino-4-hydroxy-6-hydroxymethyldihydropteridine diphosphokinase activity"/>
    <property type="evidence" value="ECO:0007669"/>
    <property type="project" value="UniProtKB-EC"/>
</dbReference>
<evidence type="ECO:0000313" key="11">
    <source>
        <dbReference type="Proteomes" id="UP000214606"/>
    </source>
</evidence>
<evidence type="ECO:0000256" key="4">
    <source>
        <dbReference type="ARBA" id="ARBA00022679"/>
    </source>
</evidence>
<dbReference type="PANTHER" id="PTHR43071:SF1">
    <property type="entry name" value="2-AMINO-4-HYDROXY-6-HYDROXYMETHYLDIHYDROPTERIDINE PYROPHOSPHOKINASE"/>
    <property type="match status" value="1"/>
</dbReference>
<dbReference type="EC" id="2.7.6.3" evidence="3"/>
<reference evidence="10 11" key="1">
    <citation type="submission" date="2016-10" db="EMBL/GenBank/DDBJ databases">
        <title>The whole genome sequencing and assembly of Aeribacillus pallidus KCTC3564 strain.</title>
        <authorList>
            <person name="Lee Y.-J."/>
            <person name="Park M.-K."/>
            <person name="Yi H."/>
            <person name="Bahn Y.-S."/>
            <person name="Kim J.F."/>
            <person name="Lee D.-W."/>
        </authorList>
    </citation>
    <scope>NUCLEOTIDE SEQUENCE [LARGE SCALE GENOMIC DNA]</scope>
    <source>
        <strain evidence="10 11">KCTC3564</strain>
    </source>
</reference>
<dbReference type="PANTHER" id="PTHR43071">
    <property type="entry name" value="2-AMINO-4-HYDROXY-6-HYDROXYMETHYLDIHYDROPTERIDINE PYROPHOSPHOKINASE"/>
    <property type="match status" value="1"/>
</dbReference>
<proteinExistence type="predicted"/>
<protein>
    <recommendedName>
        <fullName evidence="3">2-amino-4-hydroxy-6-hydroxymethyldihydropteridine diphosphokinase</fullName>
        <ecNumber evidence="3">2.7.6.3</ecNumber>
    </recommendedName>
</protein>
<dbReference type="UniPathway" id="UPA00077">
    <property type="reaction ID" value="UER00155"/>
</dbReference>
<dbReference type="GO" id="GO:0046654">
    <property type="term" value="P:tetrahydrofolate biosynthetic process"/>
    <property type="evidence" value="ECO:0007669"/>
    <property type="project" value="UniProtKB-UniPathway"/>
</dbReference>
<dbReference type="PROSITE" id="PS00794">
    <property type="entry name" value="HPPK"/>
    <property type="match status" value="1"/>
</dbReference>
<evidence type="ECO:0000256" key="5">
    <source>
        <dbReference type="ARBA" id="ARBA00022741"/>
    </source>
</evidence>
<dbReference type="Proteomes" id="UP000214606">
    <property type="component" value="Chromosome"/>
</dbReference>
<dbReference type="InterPro" id="IPR035907">
    <property type="entry name" value="Hppk_sf"/>
</dbReference>
<dbReference type="GeneID" id="301124398"/>
<evidence type="ECO:0000256" key="7">
    <source>
        <dbReference type="ARBA" id="ARBA00022840"/>
    </source>
</evidence>
<dbReference type="GO" id="GO:0005524">
    <property type="term" value="F:ATP binding"/>
    <property type="evidence" value="ECO:0007669"/>
    <property type="project" value="UniProtKB-KW"/>
</dbReference>
<organism evidence="10 11">
    <name type="scientific">Aeribacillus pallidus</name>
    <dbReference type="NCBI Taxonomy" id="33936"/>
    <lineage>
        <taxon>Bacteria</taxon>
        <taxon>Bacillati</taxon>
        <taxon>Bacillota</taxon>
        <taxon>Bacilli</taxon>
        <taxon>Bacillales</taxon>
        <taxon>Bacillaceae</taxon>
        <taxon>Aeribacillus</taxon>
    </lineage>
</organism>
<dbReference type="AlphaFoldDB" id="A0A161WAE8"/>
<dbReference type="Gene3D" id="3.30.70.560">
    <property type="entry name" value="7,8-Dihydro-6-hydroxymethylpterin-pyrophosphokinase HPPK"/>
    <property type="match status" value="1"/>
</dbReference>
<dbReference type="NCBIfam" id="TIGR01498">
    <property type="entry name" value="folK"/>
    <property type="match status" value="1"/>
</dbReference>
<evidence type="ECO:0000256" key="1">
    <source>
        <dbReference type="ARBA" id="ARBA00000198"/>
    </source>
</evidence>
<dbReference type="CDD" id="cd00483">
    <property type="entry name" value="HPPK"/>
    <property type="match status" value="1"/>
</dbReference>
<dbReference type="GO" id="GO:0016301">
    <property type="term" value="F:kinase activity"/>
    <property type="evidence" value="ECO:0007669"/>
    <property type="project" value="UniProtKB-KW"/>
</dbReference>
<dbReference type="GO" id="GO:0046656">
    <property type="term" value="P:folic acid biosynthetic process"/>
    <property type="evidence" value="ECO:0007669"/>
    <property type="project" value="UniProtKB-KW"/>
</dbReference>
<keyword evidence="8" id="KW-0289">Folate biosynthesis</keyword>
<evidence type="ECO:0000256" key="3">
    <source>
        <dbReference type="ARBA" id="ARBA00013253"/>
    </source>
</evidence>
<feature type="domain" description="7,8-dihydro-6-hydroxymethylpterin-pyrophosphokinase" evidence="9">
    <location>
        <begin position="89"/>
        <end position="100"/>
    </location>
</feature>
<dbReference type="InterPro" id="IPR000550">
    <property type="entry name" value="Hppk"/>
</dbReference>
<accession>A0A161WAE8</accession>
<dbReference type="EMBL" id="CP017703">
    <property type="protein sequence ID" value="ASS89748.1"/>
    <property type="molecule type" value="Genomic_DNA"/>
</dbReference>
<evidence type="ECO:0000313" key="10">
    <source>
        <dbReference type="EMBL" id="ASS89748.1"/>
    </source>
</evidence>
<dbReference type="Pfam" id="PF01288">
    <property type="entry name" value="HPPK"/>
    <property type="match status" value="1"/>
</dbReference>
<gene>
    <name evidence="10" type="ORF">AP3564_05330</name>
</gene>
<dbReference type="RefSeq" id="WP_066247258.1">
    <property type="nucleotide sequence ID" value="NZ_CP017703.1"/>
</dbReference>
<comment type="pathway">
    <text evidence="2">Cofactor biosynthesis; tetrahydrofolate biosynthesis; 2-amino-4-hydroxy-6-hydroxymethyl-7,8-dihydropteridine diphosphate from 7,8-dihydroneopterin triphosphate: step 4/4.</text>
</comment>
<evidence type="ECO:0000259" key="9">
    <source>
        <dbReference type="PROSITE" id="PS00794"/>
    </source>
</evidence>
<comment type="catalytic activity">
    <reaction evidence="1">
        <text>6-hydroxymethyl-7,8-dihydropterin + ATP = (7,8-dihydropterin-6-yl)methyl diphosphate + AMP + H(+)</text>
        <dbReference type="Rhea" id="RHEA:11412"/>
        <dbReference type="ChEBI" id="CHEBI:15378"/>
        <dbReference type="ChEBI" id="CHEBI:30616"/>
        <dbReference type="ChEBI" id="CHEBI:44841"/>
        <dbReference type="ChEBI" id="CHEBI:72950"/>
        <dbReference type="ChEBI" id="CHEBI:456215"/>
        <dbReference type="EC" id="2.7.6.3"/>
    </reaction>
</comment>
<keyword evidence="6 10" id="KW-0418">Kinase</keyword>
<accession>A0A223E3A9</accession>
<dbReference type="SUPFAM" id="SSF55083">
    <property type="entry name" value="6-hydroxymethyl-7,8-dihydropterin pyrophosphokinase, HPPK"/>
    <property type="match status" value="1"/>
</dbReference>
<evidence type="ECO:0000256" key="6">
    <source>
        <dbReference type="ARBA" id="ARBA00022777"/>
    </source>
</evidence>
<dbReference type="KEGG" id="apak:AP3564_05330"/>
<keyword evidence="5" id="KW-0547">Nucleotide-binding</keyword>
<evidence type="ECO:0000256" key="8">
    <source>
        <dbReference type="ARBA" id="ARBA00022909"/>
    </source>
</evidence>
<evidence type="ECO:0000256" key="2">
    <source>
        <dbReference type="ARBA" id="ARBA00005051"/>
    </source>
</evidence>
<keyword evidence="4" id="KW-0808">Transferase</keyword>
<sequence length="175" mass="20657">MKNYAYISLGSNIGDREYYLEESINQLNRHPDVEVIKMSSIYETDPVGYIDQELFLNMVIKIATNFTPYELLAFTQKIEYDLGRSREVKWGPRTIDLDILLYNNENIETEQLTIPHPRMFERSFVLIPLFEIDQDVQWPNQHRSLLVLIDQLKDKKGVRIWKQKNGEEGFALLES</sequence>
<keyword evidence="7" id="KW-0067">ATP-binding</keyword>
<name>A0A161WAE8_9BACI</name>